<feature type="domain" description="Lysozyme inhibitor LprI-like N-terminal" evidence="2">
    <location>
        <begin position="31"/>
        <end position="120"/>
    </location>
</feature>
<evidence type="ECO:0000259" key="2">
    <source>
        <dbReference type="Pfam" id="PF07007"/>
    </source>
</evidence>
<feature type="chain" id="PRO_5003490578" description="Lysozyme inhibitor LprI-like N-terminal domain-containing protein" evidence="1">
    <location>
        <begin position="21"/>
        <end position="130"/>
    </location>
</feature>
<dbReference type="AlphaFoldDB" id="G6YIV1"/>
<dbReference type="PATRIC" id="fig|1082933.3.peg.5760"/>
<reference evidence="3 4" key="1">
    <citation type="journal article" date="2012" name="J. Bacteriol.">
        <title>Draft Genome Sequence of Plant Growth-Promoting Rhizobium Mesorhizobium amorphae, Isolated from Zinc-Lead Mine Tailings.</title>
        <authorList>
            <person name="Hao X."/>
            <person name="Lin Y."/>
            <person name="Johnstone L."/>
            <person name="Baltrus D.A."/>
            <person name="Miller S.J."/>
            <person name="Wei G."/>
            <person name="Rensing C."/>
        </authorList>
    </citation>
    <scope>NUCLEOTIDE SEQUENCE [LARGE SCALE GENOMIC DNA]</scope>
    <source>
        <strain evidence="3 4">CCNWGS0123</strain>
    </source>
</reference>
<dbReference type="EMBL" id="AGSN01000207">
    <property type="protein sequence ID" value="EHH05831.1"/>
    <property type="molecule type" value="Genomic_DNA"/>
</dbReference>
<accession>G6YIV1</accession>
<sequence length="130" mass="14509">MTAKYALAGLLLMLGQSANAQSDDEMAACVDRTNGVSEEMLDCGKVEIDKWDARLNAAYQTLLHRESGARRARLQAEQKAWLRHHLKETHRLTVDPDTGSGAFMVSQGFELDDITKRTLALERRVRDGHG</sequence>
<keyword evidence="4" id="KW-1185">Reference proteome</keyword>
<feature type="signal peptide" evidence="1">
    <location>
        <begin position="1"/>
        <end position="20"/>
    </location>
</feature>
<name>G6YIV1_9HYPH</name>
<dbReference type="OrthoDB" id="8232648at2"/>
<dbReference type="InterPro" id="IPR009739">
    <property type="entry name" value="LprI-like_N"/>
</dbReference>
<dbReference type="STRING" id="1082933.A6B35_00250"/>
<organism evidence="3 4">
    <name type="scientific">Mesorhizobium amorphae CCNWGS0123</name>
    <dbReference type="NCBI Taxonomy" id="1082933"/>
    <lineage>
        <taxon>Bacteria</taxon>
        <taxon>Pseudomonadati</taxon>
        <taxon>Pseudomonadota</taxon>
        <taxon>Alphaproteobacteria</taxon>
        <taxon>Hyphomicrobiales</taxon>
        <taxon>Phyllobacteriaceae</taxon>
        <taxon>Mesorhizobium</taxon>
    </lineage>
</organism>
<gene>
    <name evidence="3" type="ORF">MEA186_29632</name>
</gene>
<proteinExistence type="predicted"/>
<dbReference type="Pfam" id="PF07007">
    <property type="entry name" value="LprI"/>
    <property type="match status" value="1"/>
</dbReference>
<keyword evidence="1" id="KW-0732">Signal</keyword>
<evidence type="ECO:0000313" key="3">
    <source>
        <dbReference type="EMBL" id="EHH05831.1"/>
    </source>
</evidence>
<protein>
    <recommendedName>
        <fullName evidence="2">Lysozyme inhibitor LprI-like N-terminal domain-containing protein</fullName>
    </recommendedName>
</protein>
<evidence type="ECO:0000313" key="4">
    <source>
        <dbReference type="Proteomes" id="UP000002949"/>
    </source>
</evidence>
<dbReference type="KEGG" id="mamo:A6B35_00250"/>
<dbReference type="Gene3D" id="1.20.1270.180">
    <property type="match status" value="1"/>
</dbReference>
<dbReference type="Proteomes" id="UP000002949">
    <property type="component" value="Unassembled WGS sequence"/>
</dbReference>
<evidence type="ECO:0000256" key="1">
    <source>
        <dbReference type="SAM" id="SignalP"/>
    </source>
</evidence>
<dbReference type="eggNOG" id="COG3755">
    <property type="taxonomic scope" value="Bacteria"/>
</dbReference>